<dbReference type="EMBL" id="JASNQZ010000005">
    <property type="protein sequence ID" value="KAL0957702.1"/>
    <property type="molecule type" value="Genomic_DNA"/>
</dbReference>
<evidence type="ECO:0000256" key="1">
    <source>
        <dbReference type="SAM" id="MobiDB-lite"/>
    </source>
</evidence>
<accession>A0ABR3JPM1</accession>
<sequence>MSSHLTPPNTPPTPSKSRDSVAENLSPPSLPPTYGPRNPYDLRTEVGQAFSYCRHRIANPEPIDRWLQANLSSWPRSDPHCHSHLLVTQRLGPNSQSPSDPFTDLANLERYVLLLTLIFPDMSPYAPCLWDRQSPAAVVDRWIGSKDDIRSPDWCRSFDVGEAVLFDQPIGGMVDFFASLALSPLNRDEASQTPITRLNEYQ</sequence>
<comment type="caution">
    <text evidence="2">The sequence shown here is derived from an EMBL/GenBank/DDBJ whole genome shotgun (WGS) entry which is preliminary data.</text>
</comment>
<protein>
    <submittedName>
        <fullName evidence="2">Uncharacterized protein</fullName>
    </submittedName>
</protein>
<name>A0ABR3JPM1_9AGAR</name>
<keyword evidence="3" id="KW-1185">Reference proteome</keyword>
<proteinExistence type="predicted"/>
<dbReference type="Proteomes" id="UP001556367">
    <property type="component" value="Unassembled WGS sequence"/>
</dbReference>
<organism evidence="2 3">
    <name type="scientific">Hohenbuehelia grisea</name>
    <dbReference type="NCBI Taxonomy" id="104357"/>
    <lineage>
        <taxon>Eukaryota</taxon>
        <taxon>Fungi</taxon>
        <taxon>Dikarya</taxon>
        <taxon>Basidiomycota</taxon>
        <taxon>Agaricomycotina</taxon>
        <taxon>Agaricomycetes</taxon>
        <taxon>Agaricomycetidae</taxon>
        <taxon>Agaricales</taxon>
        <taxon>Pleurotineae</taxon>
        <taxon>Pleurotaceae</taxon>
        <taxon>Hohenbuehelia</taxon>
    </lineage>
</organism>
<evidence type="ECO:0000313" key="3">
    <source>
        <dbReference type="Proteomes" id="UP001556367"/>
    </source>
</evidence>
<evidence type="ECO:0000313" key="2">
    <source>
        <dbReference type="EMBL" id="KAL0957702.1"/>
    </source>
</evidence>
<gene>
    <name evidence="2" type="ORF">HGRIS_001482</name>
</gene>
<reference evidence="3" key="1">
    <citation type="submission" date="2024-06" db="EMBL/GenBank/DDBJ databases">
        <title>Multi-omics analyses provide insights into the biosynthesis of the anticancer antibiotic pleurotin in Hohenbuehelia grisea.</title>
        <authorList>
            <person name="Weaver J.A."/>
            <person name="Alberti F."/>
        </authorList>
    </citation>
    <scope>NUCLEOTIDE SEQUENCE [LARGE SCALE GENOMIC DNA]</scope>
    <source>
        <strain evidence="3">T-177</strain>
    </source>
</reference>
<feature type="region of interest" description="Disordered" evidence="1">
    <location>
        <begin position="1"/>
        <end position="41"/>
    </location>
</feature>